<organism evidence="1">
    <name type="scientific">bioreactor metagenome</name>
    <dbReference type="NCBI Taxonomy" id="1076179"/>
    <lineage>
        <taxon>unclassified sequences</taxon>
        <taxon>metagenomes</taxon>
        <taxon>ecological metagenomes</taxon>
    </lineage>
</organism>
<comment type="caution">
    <text evidence="1">The sequence shown here is derived from an EMBL/GenBank/DDBJ whole genome shotgun (WGS) entry which is preliminary data.</text>
</comment>
<name>A0A645BUP5_9ZZZZ</name>
<dbReference type="AlphaFoldDB" id="A0A645BUP5"/>
<sequence length="264" mass="28027">MEGQLVAVRQLHQFAQVHDADAAGNMLHHAQIMGNKEIGQAHALLKLLEHIDHLGLNGYVQGGDGLVADDELGVYGQGAGDAHPLALAPGKFMGIAVGVLSVEPNEIKQLHDAVPALLGILRQMVDIDGLAHDIAHRHAGVQAGVGILEHDLHLPPVRKHVHMGDVFPVVKNLAAGGFVEAQQGAARGGLAAAGFSHEAQGLALIDIEGHVVNSLDDPFLKQPSAAHGEKLLQMLYFNQFFIFHHARASPWLSNLALSSSQHAL</sequence>
<proteinExistence type="predicted"/>
<dbReference type="AntiFam" id="ANF00142">
    <property type="entry name" value="Shadow ORF (opposite yadG)"/>
</dbReference>
<gene>
    <name evidence="1" type="ORF">SDC9_116114</name>
</gene>
<dbReference type="AntiFam" id="ANF00095">
    <property type="entry name" value="Shadow ORF (opposite ABC transporters)"/>
</dbReference>
<accession>A0A645BUP5</accession>
<dbReference type="EMBL" id="VSSQ01022690">
    <property type="protein sequence ID" value="MPM69170.1"/>
    <property type="molecule type" value="Genomic_DNA"/>
</dbReference>
<reference evidence="1" key="1">
    <citation type="submission" date="2019-08" db="EMBL/GenBank/DDBJ databases">
        <authorList>
            <person name="Kucharzyk K."/>
            <person name="Murdoch R.W."/>
            <person name="Higgins S."/>
            <person name="Loffler F."/>
        </authorList>
    </citation>
    <scope>NUCLEOTIDE SEQUENCE</scope>
</reference>
<evidence type="ECO:0000313" key="1">
    <source>
        <dbReference type="EMBL" id="MPM69170.1"/>
    </source>
</evidence>
<protein>
    <submittedName>
        <fullName evidence="1">Uncharacterized protein</fullName>
    </submittedName>
</protein>